<feature type="compositionally biased region" description="Basic and acidic residues" evidence="1">
    <location>
        <begin position="1"/>
        <end position="10"/>
    </location>
</feature>
<accession>A0A1S2D478</accession>
<dbReference type="RefSeq" id="WP_042019094.1">
    <property type="nucleotide sequence ID" value="NZ_CDBW01000006.1"/>
</dbReference>
<proteinExistence type="predicted"/>
<dbReference type="OrthoDB" id="6637089at2"/>
<evidence type="ECO:0000313" key="3">
    <source>
        <dbReference type="Proteomes" id="UP000179934"/>
    </source>
</evidence>
<evidence type="ECO:0000313" key="2">
    <source>
        <dbReference type="EMBL" id="OHY95127.1"/>
    </source>
</evidence>
<sequence length="138" mass="15649">MQKNDDKDGWPDFYPSDLALPPKDASDANAEEMVYRLVKSIPPTEKCFLCTHQEQPNRHKHCHTVEEKQAVYGTSVWNSKDLLVEVMASLPEALKERKLACGTISAGVGKIRKTLVTGHFTLWLKKNSRVHLNFSEVK</sequence>
<dbReference type="EMBL" id="MKFU01000004">
    <property type="protein sequence ID" value="OHY95127.1"/>
    <property type="molecule type" value="Genomic_DNA"/>
</dbReference>
<gene>
    <name evidence="2" type="ORF">BJD16_09095</name>
</gene>
<dbReference type="AlphaFoldDB" id="A0A1S2D478"/>
<dbReference type="GeneID" id="58921282"/>
<evidence type="ECO:0000256" key="1">
    <source>
        <dbReference type="SAM" id="MobiDB-lite"/>
    </source>
</evidence>
<name>A0A1S2D478_AERSO</name>
<protein>
    <submittedName>
        <fullName evidence="2">Uncharacterized protein</fullName>
    </submittedName>
</protein>
<dbReference type="Proteomes" id="UP000179934">
    <property type="component" value="Unassembled WGS sequence"/>
</dbReference>
<organism evidence="2 3">
    <name type="scientific">Aeromonas sobria</name>
    <dbReference type="NCBI Taxonomy" id="646"/>
    <lineage>
        <taxon>Bacteria</taxon>
        <taxon>Pseudomonadati</taxon>
        <taxon>Pseudomonadota</taxon>
        <taxon>Gammaproteobacteria</taxon>
        <taxon>Aeromonadales</taxon>
        <taxon>Aeromonadaceae</taxon>
        <taxon>Aeromonas</taxon>
    </lineage>
</organism>
<comment type="caution">
    <text evidence="2">The sequence shown here is derived from an EMBL/GenBank/DDBJ whole genome shotgun (WGS) entry which is preliminary data.</text>
</comment>
<reference evidence="2 3" key="1">
    <citation type="submission" date="2016-09" db="EMBL/GenBank/DDBJ databases">
        <title>Draft Genome Sequence of Aeromonas sobria Strain 08005, Isolated from Sick Rana catesbeiana.</title>
        <authorList>
            <person name="Yang Q."/>
        </authorList>
    </citation>
    <scope>NUCLEOTIDE SEQUENCE [LARGE SCALE GENOMIC DNA]</scope>
    <source>
        <strain evidence="2 3">08005</strain>
    </source>
</reference>
<feature type="region of interest" description="Disordered" evidence="1">
    <location>
        <begin position="1"/>
        <end position="25"/>
    </location>
</feature>